<feature type="repeat" description="CSPG" evidence="5">
    <location>
        <begin position="380"/>
        <end position="475"/>
    </location>
</feature>
<dbReference type="InterPro" id="IPR001791">
    <property type="entry name" value="Laminin_G"/>
</dbReference>
<dbReference type="SUPFAM" id="SSF50494">
    <property type="entry name" value="Trypsin-like serine proteases"/>
    <property type="match status" value="1"/>
</dbReference>
<dbReference type="Proteomes" id="UP000479190">
    <property type="component" value="Unassembled WGS sequence"/>
</dbReference>
<feature type="transmembrane region" description="Helical" evidence="6">
    <location>
        <begin position="1903"/>
        <end position="1924"/>
    </location>
</feature>
<feature type="repeat" description="CSPG" evidence="5">
    <location>
        <begin position="1525"/>
        <end position="1622"/>
    </location>
</feature>
<protein>
    <recommendedName>
        <fullName evidence="7">Laminin G domain-containing protein</fullName>
    </recommendedName>
</protein>
<dbReference type="SMART" id="SM00282">
    <property type="entry name" value="LamG"/>
    <property type="match status" value="1"/>
</dbReference>
<feature type="domain" description="Laminin G" evidence="7">
    <location>
        <begin position="215"/>
        <end position="376"/>
    </location>
</feature>
<dbReference type="GO" id="GO:0006508">
    <property type="term" value="P:proteolysis"/>
    <property type="evidence" value="ECO:0007669"/>
    <property type="project" value="InterPro"/>
</dbReference>
<dbReference type="PANTHER" id="PTHR45739">
    <property type="entry name" value="MATRIX PROTEIN, PUTATIVE-RELATED"/>
    <property type="match status" value="1"/>
</dbReference>
<dbReference type="Gene3D" id="2.40.10.10">
    <property type="entry name" value="Trypsin-like serine proteases"/>
    <property type="match status" value="1"/>
</dbReference>
<dbReference type="InterPro" id="IPR039005">
    <property type="entry name" value="CSPG_rpt"/>
</dbReference>
<evidence type="ECO:0000259" key="7">
    <source>
        <dbReference type="PROSITE" id="PS50025"/>
    </source>
</evidence>
<feature type="repeat" description="CSPG" evidence="5">
    <location>
        <begin position="1289"/>
        <end position="1384"/>
    </location>
</feature>
<dbReference type="Pfam" id="PF00089">
    <property type="entry name" value="Trypsin"/>
    <property type="match status" value="1"/>
</dbReference>
<accession>A0A6H5I5U4</accession>
<dbReference type="Pfam" id="PF16184">
    <property type="entry name" value="Cadherin_3"/>
    <property type="match status" value="9"/>
</dbReference>
<organism evidence="8 9">
    <name type="scientific">Trichogramma brassicae</name>
    <dbReference type="NCBI Taxonomy" id="86971"/>
    <lineage>
        <taxon>Eukaryota</taxon>
        <taxon>Metazoa</taxon>
        <taxon>Ecdysozoa</taxon>
        <taxon>Arthropoda</taxon>
        <taxon>Hexapoda</taxon>
        <taxon>Insecta</taxon>
        <taxon>Pterygota</taxon>
        <taxon>Neoptera</taxon>
        <taxon>Endopterygota</taxon>
        <taxon>Hymenoptera</taxon>
        <taxon>Apocrita</taxon>
        <taxon>Proctotrupomorpha</taxon>
        <taxon>Chalcidoidea</taxon>
        <taxon>Trichogrammatidae</taxon>
        <taxon>Trichogramma</taxon>
    </lineage>
</organism>
<evidence type="ECO:0000256" key="6">
    <source>
        <dbReference type="SAM" id="Phobius"/>
    </source>
</evidence>
<keyword evidence="6" id="KW-0812">Transmembrane</keyword>
<evidence type="ECO:0000256" key="4">
    <source>
        <dbReference type="PROSITE-ProRule" id="PRU00122"/>
    </source>
</evidence>
<keyword evidence="2" id="KW-0677">Repeat</keyword>
<keyword evidence="9" id="KW-1185">Reference proteome</keyword>
<dbReference type="Pfam" id="PF02210">
    <property type="entry name" value="Laminin_G_2"/>
    <property type="match status" value="1"/>
</dbReference>
<dbReference type="InterPro" id="IPR043504">
    <property type="entry name" value="Peptidase_S1_PA_chymotrypsin"/>
</dbReference>
<keyword evidence="6" id="KW-1133">Transmembrane helix</keyword>
<evidence type="ECO:0000313" key="9">
    <source>
        <dbReference type="Proteomes" id="UP000479190"/>
    </source>
</evidence>
<dbReference type="OrthoDB" id="430044at2759"/>
<keyword evidence="1" id="KW-0732">Signal</keyword>
<keyword evidence="3" id="KW-0325">Glycoprotein</keyword>
<dbReference type="PANTHER" id="PTHR45739:SF12">
    <property type="entry name" value="CHONDROITIN SULFATE PROTEOGLYCAN 4-LIKE ISOFORM X2"/>
    <property type="match status" value="1"/>
</dbReference>
<dbReference type="SUPFAM" id="SSF49899">
    <property type="entry name" value="Concanavalin A-like lectins/glucanases"/>
    <property type="match status" value="1"/>
</dbReference>
<dbReference type="GO" id="GO:0009653">
    <property type="term" value="P:anatomical structure morphogenesis"/>
    <property type="evidence" value="ECO:0007669"/>
    <property type="project" value="TreeGrafter"/>
</dbReference>
<dbReference type="CDD" id="cd00110">
    <property type="entry name" value="LamG"/>
    <property type="match status" value="1"/>
</dbReference>
<proteinExistence type="predicted"/>
<evidence type="ECO:0000256" key="2">
    <source>
        <dbReference type="ARBA" id="ARBA00022737"/>
    </source>
</evidence>
<dbReference type="InterPro" id="IPR009003">
    <property type="entry name" value="Peptidase_S1_PA"/>
</dbReference>
<dbReference type="EMBL" id="CADCXV010000653">
    <property type="protein sequence ID" value="CAB0031771.1"/>
    <property type="molecule type" value="Genomic_DNA"/>
</dbReference>
<dbReference type="InterPro" id="IPR013320">
    <property type="entry name" value="ConA-like_dom_sf"/>
</dbReference>
<dbReference type="InterPro" id="IPR018114">
    <property type="entry name" value="TRYPSIN_HIS"/>
</dbReference>
<evidence type="ECO:0000256" key="1">
    <source>
        <dbReference type="ARBA" id="ARBA00022729"/>
    </source>
</evidence>
<reference evidence="8 9" key="1">
    <citation type="submission" date="2020-02" db="EMBL/GenBank/DDBJ databases">
        <authorList>
            <person name="Ferguson B K."/>
        </authorList>
    </citation>
    <scope>NUCLEOTIDE SEQUENCE [LARGE SCALE GENOMIC DNA]</scope>
</reference>
<feature type="repeat" description="CSPG" evidence="5">
    <location>
        <begin position="1407"/>
        <end position="1501"/>
    </location>
</feature>
<keyword evidence="6" id="KW-0472">Membrane</keyword>
<dbReference type="Gene3D" id="2.60.120.200">
    <property type="match status" value="1"/>
</dbReference>
<dbReference type="InterPro" id="IPR051561">
    <property type="entry name" value="FRAS1_ECM"/>
</dbReference>
<dbReference type="GO" id="GO:0004252">
    <property type="term" value="F:serine-type endopeptidase activity"/>
    <property type="evidence" value="ECO:0007669"/>
    <property type="project" value="InterPro"/>
</dbReference>
<sequence length="2075" mass="236306">MKFLYNAPKGRSENRKHIWQAPSSAKINFIRILIMNYPAIVPKIKHNRRALHTRGALLRRDNNVYTRAQRHACTRAYENGQARREKDDATREQNDQRRIRIAGTISPSSLDTAMTLRNCTEHFCGGSIIDRWHILTAAHCFTNQALREFLEIPWTVVAGIVDLKDRTRGVYRDVDTIFIPYNYTENEVDDYDYDIAVLKQRERERDREQEFDIYSISFYGASYIHLPVQEAKSATDIAFRFRTHLKDAMLLLAAGRTDYCLIRLESGRLKVNINLGAGEKELASNRELVLNDLGWHEVNITRRDANITLTIDRIHSVGAVLPGKFFELNINFGVYIGGQGLQVVKDLFFDKSKAVLGLKVSDGETHSSPQYLRINTYPLHIKLRHNTGLVVVHRSFAYISTANLSFATNAEDARVDIKFTVIRPPQYGQLQRQHEPNQPWLQTEQFSTRDLELQSVRYVQNLGSPLRDSFRFQAGVREMQPNLTYDFEISFIVLELLKVQRASVNFSDATDSLVDARHLEYQTNPLRTEPSLVVYSLLELPRFGHLYLDYERLRIGQTFNQRDVNSRRLRYRLFHRAYSPIDDALLFKVTAPQCADLFETLDFHYQPYQGGHLPEIQEQVQVQEGQRVALKMRTNFRDFGLSQLNFNLTQRPRHGFLSVYNGTVVTRFNTTFFTFDELTALRVYYEHDDSETTEDSFEFLAVSGGSDEADFMYIGRFAVAVELRNDNKPERVDPRVFRVVTNSEKIISKADLQYRDADINTEPKDIVYTVMQLSNGDLYRVDQPHRRISRFTQEDVNEDKICYKHRGNPIERMDFVVSDRELTTKGELEIQAGQAYAKLLLRDSIVVQSNQSVILSSGDLDLETNVHANATDVHFSLLEKPKYGLLLKLRREATSFDKDDLLHHYVTYKHLGQAQKKDHMRIKVQVKDGAAEDTGVFAIKIYPEIYWEPMSVHNSTVYVEEATSVILNRKSLEVGNVGIPANRVTYYVKEWPSNGYLEVQYPEEPSTALSADFDEFGTHLVKHFEQSLVNDNRVYYVQSAPNQTHDRFVVDVTNSISWIRNLTVNIVIVPDKLYVGARNLTVPEGKSVVLHEFDFYAVTAYYAGKFTDYRLAEKPRHGNLMDSKNNPIRKFEHKQLANGEIVYKHNGDEAPHECLKMTVTAGEKHSEPFELWFDVTPINDELPVVVNKTRFAVWRGGSAVLSNSVLGAMDNDTAPTELVYNVKETANGYFALAEAPGVEIHNFSQEMINTKKVIFTHTEKTEAEFKFSVNDGVHSTETYQVAIGTKPVSLSLERNQVLNVFPLTRKALSSELLLAKCTDPDRDVKYVVKTNPAMGKIIMETADGTWLEVDRFTQRDLNNSRVSYEHNKQFNNLSASDSFQFDLETHFAEPIRDLEFRVDISVSSGGLHHYASTSPVHVDEGGSAPFAVNVSGIVQFLRTKAAIPQPDVSVRLLRQPAHGHVMLLHGLNLTTYSQSEIEGHKIGYFHDHSDTTRDQIDFSVFVSPGHVTLCNVSIPVEITPINDQPFELRVVEPLDVVQNQTQTITKSHLLTVDPDTPARDIVYEVISAPTYGRLLLVATDQAPNDEPQVLKFTQHDIDSSRLVYEHRGPLQGATFYFRVFDGRFQHVYKTFDINVHPIRLNVTILRPVDIQQGRTSTTIGTECIGVEANVRLDLVTYSITRRPEHGIIHAREKSDEFRHGDLQSKSVLYVQQNMSASNDSLELTARVSQYEVRNLRLPIRVVPLMIASPSLEVVAGERTKLAVQYLDATPLAKLSRQDPSFFVARKPRYAKVMRIMNRTMSSGEKRGLQEKEISAFSHSQILSGLIYLVCKKVPTADRSGFLDNFEFVLKVPQTAVRFQPARGTFDFRVKLANDYYNNSLDGPMDPVGHEGELTIAPNMSNDYTPLLGMLVGVVFLSFCVIVALRCSQAKYKDPGDEEEMEDDMDDMEQDKVDLPSPSMANLPRPPGHLLPATPNLKRYSNEHRNNSLSSSTPLPPMMPTLTSTLPQCKVIPLSPLDTTMNNSSELDVSSGRYPYGMPDVDEWSSSFETTDLPCPSQTSQRAASNPLLRRNQYWV</sequence>
<dbReference type="InterPro" id="IPR001254">
    <property type="entry name" value="Trypsin_dom"/>
</dbReference>
<dbReference type="PROSITE" id="PS00134">
    <property type="entry name" value="TRYPSIN_HIS"/>
    <property type="match status" value="1"/>
</dbReference>
<dbReference type="PROSITE" id="PS51854">
    <property type="entry name" value="CSPG"/>
    <property type="match status" value="4"/>
</dbReference>
<name>A0A6H5I5U4_9HYME</name>
<evidence type="ECO:0000313" key="8">
    <source>
        <dbReference type="EMBL" id="CAB0031771.1"/>
    </source>
</evidence>
<gene>
    <name evidence="8" type="ORF">TBRA_LOCUS3734</name>
</gene>
<dbReference type="PROSITE" id="PS50025">
    <property type="entry name" value="LAM_G_DOMAIN"/>
    <property type="match status" value="1"/>
</dbReference>
<evidence type="ECO:0000256" key="3">
    <source>
        <dbReference type="ARBA" id="ARBA00023180"/>
    </source>
</evidence>
<evidence type="ECO:0000256" key="5">
    <source>
        <dbReference type="PROSITE-ProRule" id="PRU01201"/>
    </source>
</evidence>
<comment type="caution">
    <text evidence="4">Lacks conserved residue(s) required for the propagation of feature annotation.</text>
</comment>